<protein>
    <recommendedName>
        <fullName evidence="6">RNA polymerase sigma factor SigI</fullName>
    </recommendedName>
</protein>
<evidence type="ECO:0000256" key="5">
    <source>
        <dbReference type="ARBA" id="ARBA00023163"/>
    </source>
</evidence>
<accession>A0A1T4WK16</accession>
<proteinExistence type="inferred from homology"/>
<sequence length="218" mass="25879">MDIISNRDEFIIENKPFIYKTASNICKRNLQWENDDELSIALIAFNKAIDTYNNEKGNFYSYAKMLIKNSLIDYFRNNSSKYTLYFIDEQIIDIQNKNSLNQFEIDIENKIRAQEIYDFSRRLKEFGIEFKDLIKSSPSHKDTRNELLNVAIKISMNEDIVNLLYKSKQLPIKKICLLTSKKEKFIESWRRYLISLIIILSDDSFKYIKSYLNIKAGD</sequence>
<keyword evidence="2 6" id="KW-0805">Transcription regulation</keyword>
<feature type="DNA-binding region" description="H-T-H motif" evidence="6">
    <location>
        <begin position="172"/>
        <end position="191"/>
    </location>
</feature>
<dbReference type="InterPro" id="IPR007627">
    <property type="entry name" value="RNA_pol_sigma70_r2"/>
</dbReference>
<keyword evidence="3 6" id="KW-0731">Sigma factor</keyword>
<dbReference type="NCBIfam" id="TIGR02895">
    <property type="entry name" value="spore_sigI"/>
    <property type="match status" value="1"/>
</dbReference>
<keyword evidence="9" id="KW-1185">Reference proteome</keyword>
<dbReference type="GO" id="GO:0005737">
    <property type="term" value="C:cytoplasm"/>
    <property type="evidence" value="ECO:0007669"/>
    <property type="project" value="UniProtKB-SubCell"/>
</dbReference>
<keyword evidence="5 6" id="KW-0804">Transcription</keyword>
<evidence type="ECO:0000256" key="4">
    <source>
        <dbReference type="ARBA" id="ARBA00023125"/>
    </source>
</evidence>
<evidence type="ECO:0000256" key="3">
    <source>
        <dbReference type="ARBA" id="ARBA00023082"/>
    </source>
</evidence>
<evidence type="ECO:0000256" key="6">
    <source>
        <dbReference type="HAMAP-Rule" id="MF_02064"/>
    </source>
</evidence>
<comment type="subunit">
    <text evidence="6">Interacts with RsgI.</text>
</comment>
<comment type="function">
    <text evidence="6">Sigma factors are initiation factors that promote the attachment of RNA polymerase to specific initiation sites and are then released.</text>
</comment>
<comment type="similarity">
    <text evidence="6">Belongs to the sigma-70 factor family. SigI subfamily.</text>
</comment>
<evidence type="ECO:0000259" key="7">
    <source>
        <dbReference type="Pfam" id="PF04542"/>
    </source>
</evidence>
<dbReference type="GO" id="GO:0006352">
    <property type="term" value="P:DNA-templated transcription initiation"/>
    <property type="evidence" value="ECO:0007669"/>
    <property type="project" value="UniProtKB-UniRule"/>
</dbReference>
<dbReference type="OrthoDB" id="3190733at2"/>
<dbReference type="Pfam" id="PF04542">
    <property type="entry name" value="Sigma70_r2"/>
    <property type="match status" value="1"/>
</dbReference>
<keyword evidence="6" id="KW-0346">Stress response</keyword>
<dbReference type="InterPro" id="IPR014284">
    <property type="entry name" value="RNA_pol_sigma-70_dom"/>
</dbReference>
<dbReference type="AlphaFoldDB" id="A0A1T4WK16"/>
<dbReference type="HAMAP" id="MF_02064">
    <property type="entry name" value="Sigma70_SigI"/>
    <property type="match status" value="1"/>
</dbReference>
<evidence type="ECO:0000313" key="8">
    <source>
        <dbReference type="EMBL" id="SKA77696.1"/>
    </source>
</evidence>
<dbReference type="GO" id="GO:0016987">
    <property type="term" value="F:sigma factor activity"/>
    <property type="evidence" value="ECO:0007669"/>
    <property type="project" value="UniProtKB-UniRule"/>
</dbReference>
<evidence type="ECO:0000313" key="9">
    <source>
        <dbReference type="Proteomes" id="UP000190105"/>
    </source>
</evidence>
<dbReference type="NCBIfam" id="TIGR02937">
    <property type="entry name" value="sigma70-ECF"/>
    <property type="match status" value="1"/>
</dbReference>
<dbReference type="GO" id="GO:0003677">
    <property type="term" value="F:DNA binding"/>
    <property type="evidence" value="ECO:0007669"/>
    <property type="project" value="UniProtKB-UniRule"/>
</dbReference>
<feature type="short sequence motif" description="Polymerase core binding" evidence="6">
    <location>
        <begin position="36"/>
        <end position="49"/>
    </location>
</feature>
<dbReference type="SUPFAM" id="SSF88946">
    <property type="entry name" value="Sigma2 domain of RNA polymerase sigma factors"/>
    <property type="match status" value="1"/>
</dbReference>
<dbReference type="Proteomes" id="UP000190105">
    <property type="component" value="Unassembled WGS sequence"/>
</dbReference>
<comment type="activity regulation">
    <text evidence="6">Negatively regulated by the anti-sigma-I factor RsgI.</text>
</comment>
<dbReference type="InterPro" id="IPR014244">
    <property type="entry name" value="RNA_pol_sigma-I"/>
</dbReference>
<keyword evidence="4 6" id="KW-0238">DNA-binding</keyword>
<comment type="subcellular location">
    <subcellularLocation>
        <location evidence="6">Cytoplasm</location>
    </subcellularLocation>
</comment>
<evidence type="ECO:0000256" key="2">
    <source>
        <dbReference type="ARBA" id="ARBA00023015"/>
    </source>
</evidence>
<reference evidence="9" key="1">
    <citation type="submission" date="2017-02" db="EMBL/GenBank/DDBJ databases">
        <authorList>
            <person name="Varghese N."/>
            <person name="Submissions S."/>
        </authorList>
    </citation>
    <scope>NUCLEOTIDE SEQUENCE [LARGE SCALE GENOMIC DNA]</scope>
    <source>
        <strain evidence="9">USBA 833</strain>
    </source>
</reference>
<dbReference type="EMBL" id="FUYH01000002">
    <property type="protein sequence ID" value="SKA77696.1"/>
    <property type="molecule type" value="Genomic_DNA"/>
</dbReference>
<dbReference type="RefSeq" id="WP_078695357.1">
    <property type="nucleotide sequence ID" value="NZ_FUYH01000002.1"/>
</dbReference>
<evidence type="ECO:0000256" key="1">
    <source>
        <dbReference type="ARBA" id="ARBA00022490"/>
    </source>
</evidence>
<feature type="domain" description="RNA polymerase sigma-70 region 2" evidence="7">
    <location>
        <begin position="13"/>
        <end position="79"/>
    </location>
</feature>
<dbReference type="PIRSF" id="PIRSF038953">
    <property type="entry name" value="SigI"/>
    <property type="match status" value="1"/>
</dbReference>
<organism evidence="8 9">
    <name type="scientific">Caloramator quimbayensis</name>
    <dbReference type="NCBI Taxonomy" id="1147123"/>
    <lineage>
        <taxon>Bacteria</taxon>
        <taxon>Bacillati</taxon>
        <taxon>Bacillota</taxon>
        <taxon>Clostridia</taxon>
        <taxon>Eubacteriales</taxon>
        <taxon>Clostridiaceae</taxon>
        <taxon>Caloramator</taxon>
    </lineage>
</organism>
<dbReference type="STRING" id="1147123.SAMN05443428_10251"/>
<keyword evidence="1 6" id="KW-0963">Cytoplasm</keyword>
<dbReference type="InterPro" id="IPR013325">
    <property type="entry name" value="RNA_pol_sigma_r2"/>
</dbReference>
<name>A0A1T4WK16_9CLOT</name>
<dbReference type="Gene3D" id="1.10.1740.10">
    <property type="match status" value="1"/>
</dbReference>
<gene>
    <name evidence="6" type="primary">sigI</name>
    <name evidence="8" type="ORF">SAMN05443428_10251</name>
</gene>